<feature type="region of interest" description="Disordered" evidence="1">
    <location>
        <begin position="412"/>
        <end position="439"/>
    </location>
</feature>
<sequence length="525" mass="58064">MQRSASISRFSLESADCPNVPSSPKPLGKLGKLLGLKTDPSASNIKNHTTFSQSNNTRSLAFNSLKKSASSRPRPRNATHDNPRPLSDAPRRRNLNHSVSAPAMHASSLRPSRASSMRVQRPSMYNNANIHTHTILIQHYCLVVLGVFDGLSRTNNEPHLHPIRRQPELCADVPQITPEKKLKWMWKRRAFIPKRSHPPSPTLKENDVQETFANPYSTDVSTPQCHTPVVTESQVLDIVPLAGPSLPTLDDDDDICLTPISTRSSEHEQPMGHKVQRSRGSINKVARTLGFPEITFATEFGEVPLSAGYNSYNPFDSVDLYPVRKQGPAKLTRRLSLTLTTLTTIPNLFRPSPAVQRTSPASRSQISLSTLDVDDIHQFGLADDLSDTWGKISESRTSSSDLPVSPITFHIPPEIPPSSSPGKVKPSVQEEVSPPLPTLTCGRSQSLSSLQVRHVARTASRPDTPFDERTNTLVQVARSGSNSTSMTTEPHLTDLKSLRASTKTWNGEWNQDDMQHVIKKLRCLK</sequence>
<dbReference type="Proteomes" id="UP000807353">
    <property type="component" value="Unassembled WGS sequence"/>
</dbReference>
<gene>
    <name evidence="2" type="ORF">BDZ94DRAFT_234582</name>
</gene>
<feature type="compositionally biased region" description="Low complexity" evidence="1">
    <location>
        <begin position="25"/>
        <end position="37"/>
    </location>
</feature>
<proteinExistence type="predicted"/>
<feature type="compositionally biased region" description="Polar residues" evidence="1">
    <location>
        <begin position="1"/>
        <end position="11"/>
    </location>
</feature>
<protein>
    <submittedName>
        <fullName evidence="2">Uncharacterized protein</fullName>
    </submittedName>
</protein>
<dbReference type="AlphaFoldDB" id="A0A9P5XVI5"/>
<evidence type="ECO:0000313" key="3">
    <source>
        <dbReference type="Proteomes" id="UP000807353"/>
    </source>
</evidence>
<evidence type="ECO:0000313" key="2">
    <source>
        <dbReference type="EMBL" id="KAF9457362.1"/>
    </source>
</evidence>
<reference evidence="2" key="1">
    <citation type="submission" date="2020-11" db="EMBL/GenBank/DDBJ databases">
        <authorList>
            <consortium name="DOE Joint Genome Institute"/>
            <person name="Ahrendt S."/>
            <person name="Riley R."/>
            <person name="Andreopoulos W."/>
            <person name="Labutti K."/>
            <person name="Pangilinan J."/>
            <person name="Ruiz-Duenas F.J."/>
            <person name="Barrasa J.M."/>
            <person name="Sanchez-Garcia M."/>
            <person name="Camarero S."/>
            <person name="Miyauchi S."/>
            <person name="Serrano A."/>
            <person name="Linde D."/>
            <person name="Babiker R."/>
            <person name="Drula E."/>
            <person name="Ayuso-Fernandez I."/>
            <person name="Pacheco R."/>
            <person name="Padilla G."/>
            <person name="Ferreira P."/>
            <person name="Barriuso J."/>
            <person name="Kellner H."/>
            <person name="Castanera R."/>
            <person name="Alfaro M."/>
            <person name="Ramirez L."/>
            <person name="Pisabarro A.G."/>
            <person name="Kuo A."/>
            <person name="Tritt A."/>
            <person name="Lipzen A."/>
            <person name="He G."/>
            <person name="Yan M."/>
            <person name="Ng V."/>
            <person name="Cullen D."/>
            <person name="Martin F."/>
            <person name="Rosso M.-N."/>
            <person name="Henrissat B."/>
            <person name="Hibbett D."/>
            <person name="Martinez A.T."/>
            <person name="Grigoriev I.V."/>
        </authorList>
    </citation>
    <scope>NUCLEOTIDE SEQUENCE</scope>
    <source>
        <strain evidence="2">CBS 247.69</strain>
    </source>
</reference>
<dbReference type="OrthoDB" id="3070862at2759"/>
<name>A0A9P5XVI5_9AGAR</name>
<organism evidence="2 3">
    <name type="scientific">Collybia nuda</name>
    <dbReference type="NCBI Taxonomy" id="64659"/>
    <lineage>
        <taxon>Eukaryota</taxon>
        <taxon>Fungi</taxon>
        <taxon>Dikarya</taxon>
        <taxon>Basidiomycota</taxon>
        <taxon>Agaricomycotina</taxon>
        <taxon>Agaricomycetes</taxon>
        <taxon>Agaricomycetidae</taxon>
        <taxon>Agaricales</taxon>
        <taxon>Tricholomatineae</taxon>
        <taxon>Clitocybaceae</taxon>
        <taxon>Collybia</taxon>
    </lineage>
</organism>
<comment type="caution">
    <text evidence="2">The sequence shown here is derived from an EMBL/GenBank/DDBJ whole genome shotgun (WGS) entry which is preliminary data.</text>
</comment>
<dbReference type="EMBL" id="MU150374">
    <property type="protein sequence ID" value="KAF9457362.1"/>
    <property type="molecule type" value="Genomic_DNA"/>
</dbReference>
<feature type="region of interest" description="Disordered" evidence="1">
    <location>
        <begin position="1"/>
        <end position="93"/>
    </location>
</feature>
<evidence type="ECO:0000256" key="1">
    <source>
        <dbReference type="SAM" id="MobiDB-lite"/>
    </source>
</evidence>
<keyword evidence="3" id="KW-1185">Reference proteome</keyword>
<feature type="compositionally biased region" description="Polar residues" evidence="1">
    <location>
        <begin position="40"/>
        <end position="71"/>
    </location>
</feature>
<accession>A0A9P5XVI5</accession>